<dbReference type="RefSeq" id="WP_328985878.1">
    <property type="nucleotide sequence ID" value="NZ_CP121472.1"/>
</dbReference>
<proteinExistence type="predicted"/>
<keyword evidence="2" id="KW-1185">Reference proteome</keyword>
<organism evidence="1 2">
    <name type="scientific">Thiorhodovibrio winogradskyi</name>
    <dbReference type="NCBI Taxonomy" id="77007"/>
    <lineage>
        <taxon>Bacteria</taxon>
        <taxon>Pseudomonadati</taxon>
        <taxon>Pseudomonadota</taxon>
        <taxon>Gammaproteobacteria</taxon>
        <taxon>Chromatiales</taxon>
        <taxon>Chromatiaceae</taxon>
        <taxon>Thiorhodovibrio</taxon>
    </lineage>
</organism>
<protein>
    <submittedName>
        <fullName evidence="1">Uncharacterized protein</fullName>
    </submittedName>
</protein>
<evidence type="ECO:0000313" key="1">
    <source>
        <dbReference type="EMBL" id="WPL15294.1"/>
    </source>
</evidence>
<name>A0ABZ0S444_9GAMM</name>
<gene>
    <name evidence="1" type="ORF">Thiowin_00181</name>
</gene>
<accession>A0ABZ0S444</accession>
<evidence type="ECO:0000313" key="2">
    <source>
        <dbReference type="Proteomes" id="UP001432180"/>
    </source>
</evidence>
<reference evidence="1 2" key="1">
    <citation type="journal article" date="2023" name="Microorganisms">
        <title>Thiorhodovibrio frisius and Trv. litoralis spp. nov., Two Novel Members from a Clade of Fastidious Purple Sulfur Bacteria That Exhibit Unique Red-Shifted Light-Harvesting Capabilities.</title>
        <authorList>
            <person name="Methner A."/>
            <person name="Kuzyk S.B."/>
            <person name="Petersen J."/>
            <person name="Bauer S."/>
            <person name="Brinkmann H."/>
            <person name="Sichau K."/>
            <person name="Wanner G."/>
            <person name="Wolf J."/>
            <person name="Neumann-Schaal M."/>
            <person name="Henke P."/>
            <person name="Tank M."/>
            <person name="Sproer C."/>
            <person name="Bunk B."/>
            <person name="Overmann J."/>
        </authorList>
    </citation>
    <scope>NUCLEOTIDE SEQUENCE [LARGE SCALE GENOMIC DNA]</scope>
    <source>
        <strain evidence="1 2">DSM 6702</strain>
    </source>
</reference>
<dbReference type="EMBL" id="CP121472">
    <property type="protein sequence ID" value="WPL15294.1"/>
    <property type="molecule type" value="Genomic_DNA"/>
</dbReference>
<dbReference type="Proteomes" id="UP001432180">
    <property type="component" value="Chromosome"/>
</dbReference>
<sequence length="45" mass="5050">MSAFKPRTGQQSMLYESPKFASIDIDTPADWDFAVVAARHLLEHA</sequence>